<dbReference type="Pfam" id="PF25449">
    <property type="entry name" value="CCDC174_GRSR"/>
    <property type="match status" value="1"/>
</dbReference>
<evidence type="ECO:0000313" key="5">
    <source>
        <dbReference type="Proteomes" id="UP001329430"/>
    </source>
</evidence>
<reference evidence="4 5" key="1">
    <citation type="journal article" date="2024" name="Insects">
        <title>An Improved Chromosome-Level Genome Assembly of the Firefly Pyrocoelia pectoralis.</title>
        <authorList>
            <person name="Fu X."/>
            <person name="Meyer-Rochow V.B."/>
            <person name="Ballantyne L."/>
            <person name="Zhu X."/>
        </authorList>
    </citation>
    <scope>NUCLEOTIDE SEQUENCE [LARGE SCALE GENOMIC DNA]</scope>
    <source>
        <strain evidence="4">XCY_ONT2</strain>
    </source>
</reference>
<sequence>MSTYEISKSSLLSLKAEILRKQEELNKNKLENQSKTPHIKKLTPLEVKNKGVEQRTLNDTNEDENLLKQSRSILEAKAKLYEKLSRRKNFTDEELEHNQRYLVRFHKKSRIPDLPPDLDEPDDKYPESDEERHFSDEYEPPKNPDEEWVEYTDCLGRTRKCMKRDLAFLKSKDAELLAAVNNDENKVEQLSKTGSCVIEIHETGEPKLSNANELLSSDMRRELLRQQWEKEEEELRKKDDIHYQDILFNEARTHGVGYYGFSKDEEERAKQQDALKNIRQETEQEQKKAQELRDLREKQLKSRTKAARNRKRARMGLPPEEDEPEVVQSEEPPKVDVQEKSEESSKRDQEKEAARKNHIRPWDIGKKGVKEHYECTQEEWVDKKRKERPKDFAPPSSYRNNFRRDTGVINDIETEKKLYFSSKKDRSGSKTEKEKITKYSCPLSSPVPIINECDEDSEGGTKLTNNEDSRRGKGVEFAPPPTYDYYGPSSTKKTKSSCSKGNLVESISAGLQFLRQQAEKKGNSNKHDADMFLL</sequence>
<dbReference type="EMBL" id="JAVRBK010000001">
    <property type="protein sequence ID" value="KAK5650987.1"/>
    <property type="molecule type" value="Genomic_DNA"/>
</dbReference>
<organism evidence="4 5">
    <name type="scientific">Pyrocoelia pectoralis</name>
    <dbReference type="NCBI Taxonomy" id="417401"/>
    <lineage>
        <taxon>Eukaryota</taxon>
        <taxon>Metazoa</taxon>
        <taxon>Ecdysozoa</taxon>
        <taxon>Arthropoda</taxon>
        <taxon>Hexapoda</taxon>
        <taxon>Insecta</taxon>
        <taxon>Pterygota</taxon>
        <taxon>Neoptera</taxon>
        <taxon>Endopterygota</taxon>
        <taxon>Coleoptera</taxon>
        <taxon>Polyphaga</taxon>
        <taxon>Elateriformia</taxon>
        <taxon>Elateroidea</taxon>
        <taxon>Lampyridae</taxon>
        <taxon>Lampyrinae</taxon>
        <taxon>Pyrocoelia</taxon>
    </lineage>
</organism>
<evidence type="ECO:0000256" key="1">
    <source>
        <dbReference type="ARBA" id="ARBA00023054"/>
    </source>
</evidence>
<feature type="compositionally biased region" description="Basic and acidic residues" evidence="2">
    <location>
        <begin position="465"/>
        <end position="474"/>
    </location>
</feature>
<feature type="compositionally biased region" description="Basic and acidic residues" evidence="2">
    <location>
        <begin position="331"/>
        <end position="391"/>
    </location>
</feature>
<dbReference type="PANTHER" id="PTHR15885:SF1">
    <property type="entry name" value="COILED-COIL DOMAIN-CONTAINING PROTEIN 174"/>
    <property type="match status" value="1"/>
</dbReference>
<keyword evidence="5" id="KW-1185">Reference proteome</keyword>
<feature type="domain" description="CCDC174 alpha/beta GRSR" evidence="3">
    <location>
        <begin position="148"/>
        <end position="176"/>
    </location>
</feature>
<feature type="compositionally biased region" description="Basic and acidic residues" evidence="2">
    <location>
        <begin position="413"/>
        <end position="437"/>
    </location>
</feature>
<dbReference type="Pfam" id="PF13300">
    <property type="entry name" value="DUF4078"/>
    <property type="match status" value="1"/>
</dbReference>
<feature type="region of interest" description="Disordered" evidence="2">
    <location>
        <begin position="26"/>
        <end position="47"/>
    </location>
</feature>
<feature type="compositionally biased region" description="Basic residues" evidence="2">
    <location>
        <begin position="301"/>
        <end position="314"/>
    </location>
</feature>
<comment type="caution">
    <text evidence="4">The sequence shown here is derived from an EMBL/GenBank/DDBJ whole genome shotgun (WGS) entry which is preliminary data.</text>
</comment>
<feature type="compositionally biased region" description="Basic and acidic residues" evidence="2">
    <location>
        <begin position="123"/>
        <end position="145"/>
    </location>
</feature>
<proteinExistence type="predicted"/>
<evidence type="ECO:0000259" key="3">
    <source>
        <dbReference type="Pfam" id="PF25449"/>
    </source>
</evidence>
<accession>A0AAN7ZUI6</accession>
<dbReference type="GO" id="GO:0005634">
    <property type="term" value="C:nucleus"/>
    <property type="evidence" value="ECO:0007669"/>
    <property type="project" value="TreeGrafter"/>
</dbReference>
<protein>
    <recommendedName>
        <fullName evidence="3">CCDC174 alpha/beta GRSR domain-containing protein</fullName>
    </recommendedName>
</protein>
<gene>
    <name evidence="4" type="ORF">RI129_002016</name>
</gene>
<dbReference type="PANTHER" id="PTHR15885">
    <property type="entry name" value="COILED-COIL DOMAIN-CONTAINING PROTEIN 174"/>
    <property type="match status" value="1"/>
</dbReference>
<dbReference type="InterPro" id="IPR057464">
    <property type="entry name" value="CCDC174_GRSR"/>
</dbReference>
<dbReference type="Proteomes" id="UP001329430">
    <property type="component" value="Chromosome 1"/>
</dbReference>
<dbReference type="AlphaFoldDB" id="A0AAN7ZUI6"/>
<feature type="region of interest" description="Disordered" evidence="2">
    <location>
        <begin position="110"/>
        <end position="145"/>
    </location>
</feature>
<dbReference type="InterPro" id="IPR025066">
    <property type="entry name" value="CCDC174-like"/>
</dbReference>
<feature type="compositionally biased region" description="Basic and acidic residues" evidence="2">
    <location>
        <begin position="279"/>
        <end position="300"/>
    </location>
</feature>
<feature type="region of interest" description="Disordered" evidence="2">
    <location>
        <begin position="279"/>
        <end position="498"/>
    </location>
</feature>
<evidence type="ECO:0000256" key="2">
    <source>
        <dbReference type="SAM" id="MobiDB-lite"/>
    </source>
</evidence>
<keyword evidence="1" id="KW-0175">Coiled coil</keyword>
<name>A0AAN7ZUI6_9COLE</name>
<evidence type="ECO:0000313" key="4">
    <source>
        <dbReference type="EMBL" id="KAK5650987.1"/>
    </source>
</evidence>